<evidence type="ECO:0000256" key="7">
    <source>
        <dbReference type="SAM" id="Phobius"/>
    </source>
</evidence>
<evidence type="ECO:0000256" key="5">
    <source>
        <dbReference type="ARBA" id="ARBA00022989"/>
    </source>
</evidence>
<dbReference type="GO" id="GO:0016746">
    <property type="term" value="F:acyltransferase activity"/>
    <property type="evidence" value="ECO:0007669"/>
    <property type="project" value="UniProtKB-KW"/>
</dbReference>
<feature type="transmembrane region" description="Helical" evidence="7">
    <location>
        <begin position="182"/>
        <end position="202"/>
    </location>
</feature>
<gene>
    <name evidence="9" type="ORF">JY651_12470</name>
</gene>
<sequence>MSAVPHSPSVTHTASPDTVTPGRALELDVLRVLSLVAMATLHLLSTWRLGTDVEPWASEVARSIHDACQFCVPVLFLVSLVLAARRPKAASGASRSVMARVGALARPTFTWLGLYWLVGLVLQSRGLRSPWIFLIPLGEGPLATAVLAVHLWFMLVLLQMEPLVPLVNRAVERLTGGRASRAVALAAGVFVLKAGVTAVMFQPSRAALAGWLGLTAPFWLDLMVLGAAWPLLQTLLPQRPSLGTLAVWGVLMPATAVMLDAMEVRYWVAQGVPDMLAHSNWRVGNLYYSITLFTAVVVHKDWMLPRLSFATTSWLMRFSQSYAYAFYLAHALFLITADLLAARLGWPPAPRLVFMAVLTFGGTAVFLALLRRAPRLGVWLGMR</sequence>
<evidence type="ECO:0000256" key="1">
    <source>
        <dbReference type="ARBA" id="ARBA00004651"/>
    </source>
</evidence>
<keyword evidence="6 7" id="KW-0472">Membrane</keyword>
<dbReference type="EMBL" id="CP071090">
    <property type="protein sequence ID" value="QSQ25688.1"/>
    <property type="molecule type" value="Genomic_DNA"/>
</dbReference>
<dbReference type="InterPro" id="IPR002656">
    <property type="entry name" value="Acyl_transf_3_dom"/>
</dbReference>
<proteinExistence type="inferred from homology"/>
<keyword evidence="5 7" id="KW-1133">Transmembrane helix</keyword>
<protein>
    <submittedName>
        <fullName evidence="9">Acyltransferase</fullName>
    </submittedName>
</protein>
<evidence type="ECO:0000256" key="6">
    <source>
        <dbReference type="ARBA" id="ARBA00023136"/>
    </source>
</evidence>
<feature type="transmembrane region" description="Helical" evidence="7">
    <location>
        <begin position="142"/>
        <end position="161"/>
    </location>
</feature>
<name>A0ABX7P5C7_9BACT</name>
<keyword evidence="4 7" id="KW-0812">Transmembrane</keyword>
<feature type="domain" description="Acyltransferase 3" evidence="8">
    <location>
        <begin position="26"/>
        <end position="366"/>
    </location>
</feature>
<comment type="subcellular location">
    <subcellularLocation>
        <location evidence="1">Cell membrane</location>
        <topology evidence="1">Multi-pass membrane protein</topology>
    </subcellularLocation>
</comment>
<organism evidence="9 10">
    <name type="scientific">Pyxidicoccus parkwayensis</name>
    <dbReference type="NCBI Taxonomy" id="2813578"/>
    <lineage>
        <taxon>Bacteria</taxon>
        <taxon>Pseudomonadati</taxon>
        <taxon>Myxococcota</taxon>
        <taxon>Myxococcia</taxon>
        <taxon>Myxococcales</taxon>
        <taxon>Cystobacterineae</taxon>
        <taxon>Myxococcaceae</taxon>
        <taxon>Pyxidicoccus</taxon>
    </lineage>
</organism>
<dbReference type="Proteomes" id="UP000662747">
    <property type="component" value="Chromosome"/>
</dbReference>
<keyword evidence="3" id="KW-1003">Cell membrane</keyword>
<feature type="transmembrane region" description="Helical" evidence="7">
    <location>
        <begin position="104"/>
        <end position="122"/>
    </location>
</feature>
<dbReference type="RefSeq" id="WP_206727241.1">
    <property type="nucleotide sequence ID" value="NZ_CP071090.1"/>
</dbReference>
<feature type="transmembrane region" description="Helical" evidence="7">
    <location>
        <begin position="244"/>
        <end position="266"/>
    </location>
</feature>
<feature type="transmembrane region" description="Helical" evidence="7">
    <location>
        <begin position="352"/>
        <end position="370"/>
    </location>
</feature>
<reference evidence="9 10" key="1">
    <citation type="submission" date="2021-02" db="EMBL/GenBank/DDBJ databases">
        <title>De Novo genome assembly of isolated myxobacteria.</title>
        <authorList>
            <person name="Stevens D.C."/>
        </authorList>
    </citation>
    <scope>NUCLEOTIDE SEQUENCE [LARGE SCALE GENOMIC DNA]</scope>
    <source>
        <strain evidence="10">SCPEA02</strain>
    </source>
</reference>
<evidence type="ECO:0000313" key="9">
    <source>
        <dbReference type="EMBL" id="QSQ25688.1"/>
    </source>
</evidence>
<accession>A0ABX7P5C7</accession>
<feature type="transmembrane region" description="Helical" evidence="7">
    <location>
        <begin position="324"/>
        <end position="346"/>
    </location>
</feature>
<dbReference type="PANTHER" id="PTHR40074:SF2">
    <property type="entry name" value="O-ACETYLTRANSFERASE WECH"/>
    <property type="match status" value="1"/>
</dbReference>
<dbReference type="Pfam" id="PF01757">
    <property type="entry name" value="Acyl_transf_3"/>
    <property type="match status" value="1"/>
</dbReference>
<feature type="transmembrane region" description="Helical" evidence="7">
    <location>
        <begin position="208"/>
        <end position="232"/>
    </location>
</feature>
<comment type="similarity">
    <text evidence="2">Belongs to the acyltransferase 3 family.</text>
</comment>
<evidence type="ECO:0000256" key="2">
    <source>
        <dbReference type="ARBA" id="ARBA00007400"/>
    </source>
</evidence>
<keyword evidence="9" id="KW-0808">Transferase</keyword>
<keyword evidence="9" id="KW-0012">Acyltransferase</keyword>
<evidence type="ECO:0000313" key="10">
    <source>
        <dbReference type="Proteomes" id="UP000662747"/>
    </source>
</evidence>
<evidence type="ECO:0000256" key="4">
    <source>
        <dbReference type="ARBA" id="ARBA00022692"/>
    </source>
</evidence>
<evidence type="ECO:0000259" key="8">
    <source>
        <dbReference type="Pfam" id="PF01757"/>
    </source>
</evidence>
<dbReference type="PANTHER" id="PTHR40074">
    <property type="entry name" value="O-ACETYLTRANSFERASE WECH"/>
    <property type="match status" value="1"/>
</dbReference>
<keyword evidence="10" id="KW-1185">Reference proteome</keyword>
<evidence type="ECO:0000256" key="3">
    <source>
        <dbReference type="ARBA" id="ARBA00022475"/>
    </source>
</evidence>